<dbReference type="Proteomes" id="UP001234297">
    <property type="component" value="Chromosome 3"/>
</dbReference>
<evidence type="ECO:0000313" key="1">
    <source>
        <dbReference type="EMBL" id="KAJ8636144.1"/>
    </source>
</evidence>
<name>A0ACC2LRS9_PERAE</name>
<reference evidence="1 2" key="1">
    <citation type="journal article" date="2022" name="Hortic Res">
        <title>A haplotype resolved chromosomal level avocado genome allows analysis of novel avocado genes.</title>
        <authorList>
            <person name="Nath O."/>
            <person name="Fletcher S.J."/>
            <person name="Hayward A."/>
            <person name="Shaw L.M."/>
            <person name="Masouleh A.K."/>
            <person name="Furtado A."/>
            <person name="Henry R.J."/>
            <person name="Mitter N."/>
        </authorList>
    </citation>
    <scope>NUCLEOTIDE SEQUENCE [LARGE SCALE GENOMIC DNA]</scope>
    <source>
        <strain evidence="2">cv. Hass</strain>
    </source>
</reference>
<sequence length="167" mass="18954">MASLPFPAPNSPVNGRDAVYVAALPLRATKGPAQMLMTAAYSLNFWDLQHYLVIIRPSSPHSQAFAFDFQPQDPESLYVALAAISRRPVPGVVLVRKLGKLPKRRCWFIGFSNKDGIDMAYKFNENWRTDLSIGENDCRNYTNGLVEYLTGEHNVLEHLRERSDDWI</sequence>
<comment type="caution">
    <text evidence="1">The sequence shown here is derived from an EMBL/GenBank/DDBJ whole genome shotgun (WGS) entry which is preliminary data.</text>
</comment>
<accession>A0ACC2LRS9</accession>
<organism evidence="1 2">
    <name type="scientific">Persea americana</name>
    <name type="common">Avocado</name>
    <dbReference type="NCBI Taxonomy" id="3435"/>
    <lineage>
        <taxon>Eukaryota</taxon>
        <taxon>Viridiplantae</taxon>
        <taxon>Streptophyta</taxon>
        <taxon>Embryophyta</taxon>
        <taxon>Tracheophyta</taxon>
        <taxon>Spermatophyta</taxon>
        <taxon>Magnoliopsida</taxon>
        <taxon>Magnoliidae</taxon>
        <taxon>Laurales</taxon>
        <taxon>Lauraceae</taxon>
        <taxon>Persea</taxon>
    </lineage>
</organism>
<gene>
    <name evidence="1" type="ORF">MRB53_010411</name>
</gene>
<protein>
    <submittedName>
        <fullName evidence="1">Uncharacterized protein</fullName>
    </submittedName>
</protein>
<dbReference type="EMBL" id="CM056811">
    <property type="protein sequence ID" value="KAJ8636144.1"/>
    <property type="molecule type" value="Genomic_DNA"/>
</dbReference>
<evidence type="ECO:0000313" key="2">
    <source>
        <dbReference type="Proteomes" id="UP001234297"/>
    </source>
</evidence>
<keyword evidence="2" id="KW-1185">Reference proteome</keyword>
<proteinExistence type="predicted"/>